<feature type="domain" description="YdbS-like PH" evidence="3">
    <location>
        <begin position="67"/>
        <end position="135"/>
    </location>
</feature>
<accession>D8SY78</accession>
<sequence length="144" mass="16202">SAQIRGRSRHSLIRAAASSTGPSSERKEEVFFDGGPHYGDLVANLVFGFTLFWLPLTVAAVFRALFLRYRFTTYRVTILSGLTGGDRKDFKYDAIKDVKYVPRFIGEWGDVVITLKDDTKVELKSLPRFREIAKFCLDKSGVSG</sequence>
<feature type="non-terminal residue" evidence="4">
    <location>
        <position position="1"/>
    </location>
</feature>
<dbReference type="KEGG" id="smo:SELMODRAFT_27473"/>
<dbReference type="FunCoup" id="D8SY78">
    <property type="interactions" value="1439"/>
</dbReference>
<dbReference type="OrthoDB" id="3001at2759"/>
<dbReference type="Proteomes" id="UP000001514">
    <property type="component" value="Unassembled WGS sequence"/>
</dbReference>
<dbReference type="STRING" id="88036.D8SY78"/>
<feature type="region of interest" description="Disordered" evidence="1">
    <location>
        <begin position="1"/>
        <end position="21"/>
    </location>
</feature>
<dbReference type="eggNOG" id="ENOG502RXK0">
    <property type="taxonomic scope" value="Eukaryota"/>
</dbReference>
<dbReference type="HOGENOM" id="CLU_159373_0_0_1"/>
<protein>
    <recommendedName>
        <fullName evidence="3">YdbS-like PH domain-containing protein</fullName>
    </recommendedName>
</protein>
<dbReference type="Gramene" id="EFJ10652">
    <property type="protein sequence ID" value="EFJ10652"/>
    <property type="gene ID" value="SELMODRAFT_27473"/>
</dbReference>
<dbReference type="AlphaFoldDB" id="D8SY78"/>
<evidence type="ECO:0000313" key="5">
    <source>
        <dbReference type="Proteomes" id="UP000001514"/>
    </source>
</evidence>
<evidence type="ECO:0000256" key="2">
    <source>
        <dbReference type="SAM" id="Phobius"/>
    </source>
</evidence>
<dbReference type="OMA" id="GFTGQDR"/>
<feature type="non-terminal residue" evidence="4">
    <location>
        <position position="144"/>
    </location>
</feature>
<reference evidence="4 5" key="1">
    <citation type="journal article" date="2011" name="Science">
        <title>The Selaginella genome identifies genetic changes associated with the evolution of vascular plants.</title>
        <authorList>
            <person name="Banks J.A."/>
            <person name="Nishiyama T."/>
            <person name="Hasebe M."/>
            <person name="Bowman J.L."/>
            <person name="Gribskov M."/>
            <person name="dePamphilis C."/>
            <person name="Albert V.A."/>
            <person name="Aono N."/>
            <person name="Aoyama T."/>
            <person name="Ambrose B.A."/>
            <person name="Ashton N.W."/>
            <person name="Axtell M.J."/>
            <person name="Barker E."/>
            <person name="Barker M.S."/>
            <person name="Bennetzen J.L."/>
            <person name="Bonawitz N.D."/>
            <person name="Chapple C."/>
            <person name="Cheng C."/>
            <person name="Correa L.G."/>
            <person name="Dacre M."/>
            <person name="DeBarry J."/>
            <person name="Dreyer I."/>
            <person name="Elias M."/>
            <person name="Engstrom E.M."/>
            <person name="Estelle M."/>
            <person name="Feng L."/>
            <person name="Finet C."/>
            <person name="Floyd S.K."/>
            <person name="Frommer W.B."/>
            <person name="Fujita T."/>
            <person name="Gramzow L."/>
            <person name="Gutensohn M."/>
            <person name="Harholt J."/>
            <person name="Hattori M."/>
            <person name="Heyl A."/>
            <person name="Hirai T."/>
            <person name="Hiwatashi Y."/>
            <person name="Ishikawa M."/>
            <person name="Iwata M."/>
            <person name="Karol K.G."/>
            <person name="Koehler B."/>
            <person name="Kolukisaoglu U."/>
            <person name="Kubo M."/>
            <person name="Kurata T."/>
            <person name="Lalonde S."/>
            <person name="Li K."/>
            <person name="Li Y."/>
            <person name="Litt A."/>
            <person name="Lyons E."/>
            <person name="Manning G."/>
            <person name="Maruyama T."/>
            <person name="Michael T.P."/>
            <person name="Mikami K."/>
            <person name="Miyazaki S."/>
            <person name="Morinaga S."/>
            <person name="Murata T."/>
            <person name="Mueller-Roeber B."/>
            <person name="Nelson D.R."/>
            <person name="Obara M."/>
            <person name="Oguri Y."/>
            <person name="Olmstead R.G."/>
            <person name="Onodera N."/>
            <person name="Petersen B.L."/>
            <person name="Pils B."/>
            <person name="Prigge M."/>
            <person name="Rensing S.A."/>
            <person name="Riano-Pachon D.M."/>
            <person name="Roberts A.W."/>
            <person name="Sato Y."/>
            <person name="Scheller H.V."/>
            <person name="Schulz B."/>
            <person name="Schulz C."/>
            <person name="Shakirov E.V."/>
            <person name="Shibagaki N."/>
            <person name="Shinohara N."/>
            <person name="Shippen D.E."/>
            <person name="Soerensen I."/>
            <person name="Sotooka R."/>
            <person name="Sugimoto N."/>
            <person name="Sugita M."/>
            <person name="Sumikawa N."/>
            <person name="Tanurdzic M."/>
            <person name="Theissen G."/>
            <person name="Ulvskov P."/>
            <person name="Wakazuki S."/>
            <person name="Weng J.K."/>
            <person name="Willats W.W."/>
            <person name="Wipf D."/>
            <person name="Wolf P.G."/>
            <person name="Yang L."/>
            <person name="Zimmer A.D."/>
            <person name="Zhu Q."/>
            <person name="Mitros T."/>
            <person name="Hellsten U."/>
            <person name="Loque D."/>
            <person name="Otillar R."/>
            <person name="Salamov A."/>
            <person name="Schmutz J."/>
            <person name="Shapiro H."/>
            <person name="Lindquist E."/>
            <person name="Lucas S."/>
            <person name="Rokhsar D."/>
            <person name="Grigoriev I.V."/>
        </authorList>
    </citation>
    <scope>NUCLEOTIDE SEQUENCE [LARGE SCALE GENOMIC DNA]</scope>
</reference>
<keyword evidence="5" id="KW-1185">Reference proteome</keyword>
<evidence type="ECO:0000313" key="4">
    <source>
        <dbReference type="EMBL" id="EFJ10652.1"/>
    </source>
</evidence>
<proteinExistence type="predicted"/>
<name>D8SY78_SELML</name>
<evidence type="ECO:0000259" key="3">
    <source>
        <dbReference type="Pfam" id="PF03703"/>
    </source>
</evidence>
<keyword evidence="2" id="KW-0812">Transmembrane</keyword>
<keyword evidence="2" id="KW-1133">Transmembrane helix</keyword>
<dbReference type="PANTHER" id="PTHR35688">
    <property type="entry name" value="NAD(P)-LINKED OXIDOREDUCTASE SUPERFAMILY PROTEIN"/>
    <property type="match status" value="1"/>
</dbReference>
<dbReference type="InterPro" id="IPR005182">
    <property type="entry name" value="YdbS-like_PH"/>
</dbReference>
<gene>
    <name evidence="4" type="ORF">SELMODRAFT_27473</name>
</gene>
<dbReference type="EMBL" id="GL377652">
    <property type="protein sequence ID" value="EFJ10652.1"/>
    <property type="molecule type" value="Genomic_DNA"/>
</dbReference>
<dbReference type="PANTHER" id="PTHR35688:SF2">
    <property type="entry name" value="NAD(P)-LINKED OXIDOREDUCTASE SUPERFAMILY PROTEIN"/>
    <property type="match status" value="1"/>
</dbReference>
<evidence type="ECO:0000256" key="1">
    <source>
        <dbReference type="SAM" id="MobiDB-lite"/>
    </source>
</evidence>
<feature type="compositionally biased region" description="Basic residues" evidence="1">
    <location>
        <begin position="1"/>
        <end position="12"/>
    </location>
</feature>
<keyword evidence="2" id="KW-0472">Membrane</keyword>
<feature type="transmembrane region" description="Helical" evidence="2">
    <location>
        <begin position="41"/>
        <end position="66"/>
    </location>
</feature>
<dbReference type="InParanoid" id="D8SY78"/>
<dbReference type="Pfam" id="PF03703">
    <property type="entry name" value="bPH_2"/>
    <property type="match status" value="1"/>
</dbReference>
<organism evidence="5">
    <name type="scientific">Selaginella moellendorffii</name>
    <name type="common">Spikemoss</name>
    <dbReference type="NCBI Taxonomy" id="88036"/>
    <lineage>
        <taxon>Eukaryota</taxon>
        <taxon>Viridiplantae</taxon>
        <taxon>Streptophyta</taxon>
        <taxon>Embryophyta</taxon>
        <taxon>Tracheophyta</taxon>
        <taxon>Lycopodiopsida</taxon>
        <taxon>Selaginellales</taxon>
        <taxon>Selaginellaceae</taxon>
        <taxon>Selaginella</taxon>
    </lineage>
</organism>